<organism evidence="1 2">
    <name type="scientific">Nephila pilipes</name>
    <name type="common">Giant wood spider</name>
    <name type="synonym">Nephila maculata</name>
    <dbReference type="NCBI Taxonomy" id="299642"/>
    <lineage>
        <taxon>Eukaryota</taxon>
        <taxon>Metazoa</taxon>
        <taxon>Ecdysozoa</taxon>
        <taxon>Arthropoda</taxon>
        <taxon>Chelicerata</taxon>
        <taxon>Arachnida</taxon>
        <taxon>Araneae</taxon>
        <taxon>Araneomorphae</taxon>
        <taxon>Entelegynae</taxon>
        <taxon>Araneoidea</taxon>
        <taxon>Nephilidae</taxon>
        <taxon>Nephila</taxon>
    </lineage>
</organism>
<gene>
    <name evidence="1" type="ORF">NPIL_260351</name>
</gene>
<keyword evidence="2" id="KW-1185">Reference proteome</keyword>
<dbReference type="AlphaFoldDB" id="A0A8X6N427"/>
<name>A0A8X6N427_NEPPI</name>
<comment type="caution">
    <text evidence="1">The sequence shown here is derived from an EMBL/GenBank/DDBJ whole genome shotgun (WGS) entry which is preliminary data.</text>
</comment>
<evidence type="ECO:0000313" key="1">
    <source>
        <dbReference type="EMBL" id="GFS92914.1"/>
    </source>
</evidence>
<accession>A0A8X6N427</accession>
<evidence type="ECO:0000313" key="2">
    <source>
        <dbReference type="Proteomes" id="UP000887013"/>
    </source>
</evidence>
<dbReference type="Proteomes" id="UP000887013">
    <property type="component" value="Unassembled WGS sequence"/>
</dbReference>
<reference evidence="1" key="1">
    <citation type="submission" date="2020-08" db="EMBL/GenBank/DDBJ databases">
        <title>Multicomponent nature underlies the extraordinary mechanical properties of spider dragline silk.</title>
        <authorList>
            <person name="Kono N."/>
            <person name="Nakamura H."/>
            <person name="Mori M."/>
            <person name="Yoshida Y."/>
            <person name="Ohtoshi R."/>
            <person name="Malay A.D."/>
            <person name="Moran D.A.P."/>
            <person name="Tomita M."/>
            <person name="Numata K."/>
            <person name="Arakawa K."/>
        </authorList>
    </citation>
    <scope>NUCLEOTIDE SEQUENCE</scope>
</reference>
<dbReference type="EMBL" id="BMAW01053782">
    <property type="protein sequence ID" value="GFS92914.1"/>
    <property type="molecule type" value="Genomic_DNA"/>
</dbReference>
<proteinExistence type="predicted"/>
<protein>
    <submittedName>
        <fullName evidence="1">Uncharacterized protein</fullName>
    </submittedName>
</protein>
<sequence>MRLKFRLRDLRPLRVETAGSIADRGRVDPEITKLPTFFQSLIPDFPFKTKSSIPHRSLFRFSFVPGRTDFDLFPIECSLTLFRIFHFSGTLPEPVKGEIYSQEEMGADLNYVEASELIFHV</sequence>